<organism evidence="10 11">
    <name type="scientific">Saprolegnia diclina (strain VS20)</name>
    <dbReference type="NCBI Taxonomy" id="1156394"/>
    <lineage>
        <taxon>Eukaryota</taxon>
        <taxon>Sar</taxon>
        <taxon>Stramenopiles</taxon>
        <taxon>Oomycota</taxon>
        <taxon>Saprolegniomycetes</taxon>
        <taxon>Saprolegniales</taxon>
        <taxon>Saprolegniaceae</taxon>
        <taxon>Saprolegnia</taxon>
    </lineage>
</organism>
<dbReference type="Pfam" id="PF00677">
    <property type="entry name" value="Lum_binding"/>
    <property type="match status" value="2"/>
</dbReference>
<evidence type="ECO:0000256" key="8">
    <source>
        <dbReference type="SAM" id="Phobius"/>
    </source>
</evidence>
<dbReference type="PANTHER" id="PTHR21098:SF0">
    <property type="entry name" value="RIBOFLAVIN SYNTHASE"/>
    <property type="match status" value="1"/>
</dbReference>
<evidence type="ECO:0000256" key="5">
    <source>
        <dbReference type="ARBA" id="ARBA00022619"/>
    </source>
</evidence>
<dbReference type="EC" id="2.5.1.9" evidence="3"/>
<dbReference type="GO" id="GO:0009231">
    <property type="term" value="P:riboflavin biosynthetic process"/>
    <property type="evidence" value="ECO:0007669"/>
    <property type="project" value="UniProtKB-KW"/>
</dbReference>
<evidence type="ECO:0000256" key="4">
    <source>
        <dbReference type="ARBA" id="ARBA00013950"/>
    </source>
</evidence>
<feature type="transmembrane region" description="Helical" evidence="8">
    <location>
        <begin position="225"/>
        <end position="244"/>
    </location>
</feature>
<dbReference type="FunFam" id="2.40.30.20:FF:000004">
    <property type="entry name" value="Riboflavin synthase, alpha subunit"/>
    <property type="match status" value="1"/>
</dbReference>
<dbReference type="Proteomes" id="UP000030762">
    <property type="component" value="Unassembled WGS sequence"/>
</dbReference>
<name>T0RLT1_SAPDV</name>
<keyword evidence="6" id="KW-0808">Transferase</keyword>
<dbReference type="FunFam" id="2.40.30.20:FF:000003">
    <property type="entry name" value="Riboflavin synthase, alpha subunit"/>
    <property type="match status" value="1"/>
</dbReference>
<keyword evidence="8" id="KW-0472">Membrane</keyword>
<dbReference type="GeneID" id="19949991"/>
<dbReference type="PIRSF" id="PIRSF000498">
    <property type="entry name" value="Riboflavin_syn_A"/>
    <property type="match status" value="1"/>
</dbReference>
<evidence type="ECO:0000313" key="11">
    <source>
        <dbReference type="Proteomes" id="UP000030762"/>
    </source>
</evidence>
<dbReference type="Gene3D" id="2.40.30.20">
    <property type="match status" value="2"/>
</dbReference>
<dbReference type="EMBL" id="JH767160">
    <property type="protein sequence ID" value="EQC33283.1"/>
    <property type="molecule type" value="Genomic_DNA"/>
</dbReference>
<evidence type="ECO:0000256" key="1">
    <source>
        <dbReference type="ARBA" id="ARBA00002803"/>
    </source>
</evidence>
<dbReference type="eggNOG" id="KOG3310">
    <property type="taxonomic scope" value="Eukaryota"/>
</dbReference>
<evidence type="ECO:0000256" key="2">
    <source>
        <dbReference type="ARBA" id="ARBA00004887"/>
    </source>
</evidence>
<dbReference type="InParanoid" id="T0RLT1"/>
<sequence length="246" mass="25969">MFTGIIEEIGTCVALVEKHDMVMWDGTVSNGVELVVHAKVAFDGAYIGCSIAINGTCLTVTAMDEAAGHLSFGVAPESLRKTNLKNLKAGDKVNVERAMGAHDRNSGHFVQGHVDGTGDILEMTREGESLWVKIKVDRALLSYIIPKGFIAIDGTSLTVCEVDTVAGWFNVMLITHTQASIILPTKKIGDAVNIEGDVMGKYAAKSTGALLTRLETLEQAQTKSLLAAAIVGGAIGACVALVATQR</sequence>
<dbReference type="RefSeq" id="XP_008613406.1">
    <property type="nucleotide sequence ID" value="XM_008615184.1"/>
</dbReference>
<evidence type="ECO:0000256" key="6">
    <source>
        <dbReference type="ARBA" id="ARBA00022679"/>
    </source>
</evidence>
<keyword evidence="11" id="KW-1185">Reference proteome</keyword>
<dbReference type="NCBIfam" id="TIGR00187">
    <property type="entry name" value="ribE"/>
    <property type="match status" value="1"/>
</dbReference>
<comment type="function">
    <text evidence="1">Catalyzes the dismutation of two molecules of 6,7-dimethyl-8-ribityllumazine, resulting in the formation of riboflavin and 5-amino-6-(D-ribitylamino)uracil.</text>
</comment>
<dbReference type="OMA" id="HFVTGHV"/>
<comment type="pathway">
    <text evidence="2">Cofactor biosynthesis; riboflavin biosynthesis; riboflavin from 2-hydroxy-3-oxobutyl phosphate and 5-amino-6-(D-ribitylamino)uracil: step 2/2.</text>
</comment>
<feature type="domain" description="Lumazine-binding" evidence="9">
    <location>
        <begin position="1"/>
        <end position="108"/>
    </location>
</feature>
<dbReference type="NCBIfam" id="NF006767">
    <property type="entry name" value="PRK09289.1"/>
    <property type="match status" value="1"/>
</dbReference>
<dbReference type="InterPro" id="IPR023366">
    <property type="entry name" value="ATP_synth_asu-like_sf"/>
</dbReference>
<dbReference type="SUPFAM" id="SSF63380">
    <property type="entry name" value="Riboflavin synthase domain-like"/>
    <property type="match status" value="2"/>
</dbReference>
<dbReference type="STRING" id="1156394.T0RLT1"/>
<reference evidence="10 11" key="1">
    <citation type="submission" date="2012-04" db="EMBL/GenBank/DDBJ databases">
        <title>The Genome Sequence of Saprolegnia declina VS20.</title>
        <authorList>
            <consortium name="The Broad Institute Genome Sequencing Platform"/>
            <person name="Russ C."/>
            <person name="Nusbaum C."/>
            <person name="Tyler B."/>
            <person name="van West P."/>
            <person name="Dieguez-Uribeondo J."/>
            <person name="de Bruijn I."/>
            <person name="Tripathy S."/>
            <person name="Jiang R."/>
            <person name="Young S.K."/>
            <person name="Zeng Q."/>
            <person name="Gargeya S."/>
            <person name="Fitzgerald M."/>
            <person name="Haas B."/>
            <person name="Abouelleil A."/>
            <person name="Alvarado L."/>
            <person name="Arachchi H.M."/>
            <person name="Berlin A."/>
            <person name="Chapman S.B."/>
            <person name="Goldberg J."/>
            <person name="Griggs A."/>
            <person name="Gujja S."/>
            <person name="Hansen M."/>
            <person name="Howarth C."/>
            <person name="Imamovic A."/>
            <person name="Larimer J."/>
            <person name="McCowen C."/>
            <person name="Montmayeur A."/>
            <person name="Murphy C."/>
            <person name="Neiman D."/>
            <person name="Pearson M."/>
            <person name="Priest M."/>
            <person name="Roberts A."/>
            <person name="Saif S."/>
            <person name="Shea T."/>
            <person name="Sisk P."/>
            <person name="Sykes S."/>
            <person name="Wortman J."/>
            <person name="Nusbaum C."/>
            <person name="Birren B."/>
        </authorList>
    </citation>
    <scope>NUCLEOTIDE SEQUENCE [LARGE SCALE GENOMIC DNA]</scope>
    <source>
        <strain evidence="10 11">VS20</strain>
    </source>
</reference>
<gene>
    <name evidence="10" type="ORF">SDRG_09264</name>
</gene>
<proteinExistence type="predicted"/>
<dbReference type="CDD" id="cd00402">
    <property type="entry name" value="Riboflavin_synthase_like"/>
    <property type="match status" value="1"/>
</dbReference>
<evidence type="ECO:0000256" key="7">
    <source>
        <dbReference type="ARBA" id="ARBA00022737"/>
    </source>
</evidence>
<feature type="domain" description="Lumazine-binding" evidence="9">
    <location>
        <begin position="109"/>
        <end position="207"/>
    </location>
</feature>
<dbReference type="AlphaFoldDB" id="T0RLT1"/>
<dbReference type="VEuPathDB" id="FungiDB:SDRG_09264"/>
<keyword evidence="8" id="KW-1133">Transmembrane helix</keyword>
<accession>T0RLT1</accession>
<dbReference type="InterPro" id="IPR001783">
    <property type="entry name" value="Lumazine-bd"/>
</dbReference>
<dbReference type="PANTHER" id="PTHR21098">
    <property type="entry name" value="RIBOFLAVIN SYNTHASE ALPHA CHAIN"/>
    <property type="match status" value="1"/>
</dbReference>
<dbReference type="OrthoDB" id="10258924at2759"/>
<evidence type="ECO:0000256" key="3">
    <source>
        <dbReference type="ARBA" id="ARBA00012827"/>
    </source>
</evidence>
<dbReference type="PROSITE" id="PS51177">
    <property type="entry name" value="LUMAZINE_BIND"/>
    <property type="match status" value="2"/>
</dbReference>
<dbReference type="InterPro" id="IPR017938">
    <property type="entry name" value="Riboflavin_synthase-like_b-brl"/>
</dbReference>
<keyword evidence="5" id="KW-0686">Riboflavin biosynthesis</keyword>
<keyword evidence="7" id="KW-0677">Repeat</keyword>
<protein>
    <recommendedName>
        <fullName evidence="4">Riboflavin synthase</fullName>
        <ecNumber evidence="3">2.5.1.9</ecNumber>
    </recommendedName>
</protein>
<dbReference type="InterPro" id="IPR026017">
    <property type="entry name" value="Lumazine-bd_dom"/>
</dbReference>
<evidence type="ECO:0000259" key="9">
    <source>
        <dbReference type="PROSITE" id="PS51177"/>
    </source>
</evidence>
<dbReference type="GO" id="GO:0004746">
    <property type="term" value="F:riboflavin synthase activity"/>
    <property type="evidence" value="ECO:0007669"/>
    <property type="project" value="UniProtKB-EC"/>
</dbReference>
<evidence type="ECO:0000313" key="10">
    <source>
        <dbReference type="EMBL" id="EQC33283.1"/>
    </source>
</evidence>
<keyword evidence="8" id="KW-0812">Transmembrane</keyword>